<keyword evidence="2" id="KW-0812">Transmembrane</keyword>
<feature type="transmembrane region" description="Helical" evidence="2">
    <location>
        <begin position="199"/>
        <end position="218"/>
    </location>
</feature>
<dbReference type="HOGENOM" id="CLU_067818_1_0_11"/>
<keyword evidence="4" id="KW-1185">Reference proteome</keyword>
<accession>D9XHR1</accession>
<dbReference type="AlphaFoldDB" id="D9XHR1"/>
<name>D9XHR1_STRVT</name>
<organism evidence="3 4">
    <name type="scientific">Streptomyces viridochromogenes (strain DSM 40736 / JCM 4977 / BCRC 1201 / Tue 494)</name>
    <dbReference type="NCBI Taxonomy" id="591159"/>
    <lineage>
        <taxon>Bacteria</taxon>
        <taxon>Bacillati</taxon>
        <taxon>Actinomycetota</taxon>
        <taxon>Actinomycetes</taxon>
        <taxon>Kitasatosporales</taxon>
        <taxon>Streptomycetaceae</taxon>
        <taxon>Streptomyces</taxon>
    </lineage>
</organism>
<gene>
    <name evidence="3" type="ORF">SSQG_07608</name>
</gene>
<feature type="region of interest" description="Disordered" evidence="1">
    <location>
        <begin position="1"/>
        <end position="35"/>
    </location>
</feature>
<keyword evidence="2" id="KW-1133">Transmembrane helix</keyword>
<evidence type="ECO:0000313" key="4">
    <source>
        <dbReference type="Proteomes" id="UP000004184"/>
    </source>
</evidence>
<feature type="compositionally biased region" description="Polar residues" evidence="1">
    <location>
        <begin position="17"/>
        <end position="35"/>
    </location>
</feature>
<reference evidence="4" key="1">
    <citation type="submission" date="2009-02" db="EMBL/GenBank/DDBJ databases">
        <title>Annotation of Streptomyces viridochromogenes strain DSM 40736.</title>
        <authorList>
            <consortium name="The Broad Institute Genome Sequencing Platform"/>
            <consortium name="Broad Institute Microbial Sequencing Center"/>
            <person name="Fischbach M."/>
            <person name="Godfrey P."/>
            <person name="Ward D."/>
            <person name="Young S."/>
            <person name="Zeng Q."/>
            <person name="Koehrsen M."/>
            <person name="Alvarado L."/>
            <person name="Berlin A.M."/>
            <person name="Bochicchio J."/>
            <person name="Borenstein D."/>
            <person name="Chapman S.B."/>
            <person name="Chen Z."/>
            <person name="Engels R."/>
            <person name="Freedman E."/>
            <person name="Gellesch M."/>
            <person name="Goldberg J."/>
            <person name="Griggs A."/>
            <person name="Gujja S."/>
            <person name="Heilman E.R."/>
            <person name="Heiman D.I."/>
            <person name="Hepburn T.A."/>
            <person name="Howarth C."/>
            <person name="Jen D."/>
            <person name="Larson L."/>
            <person name="Lewis B."/>
            <person name="Mehta T."/>
            <person name="Park D."/>
            <person name="Pearson M."/>
            <person name="Richards J."/>
            <person name="Roberts A."/>
            <person name="Saif S."/>
            <person name="Shea T.D."/>
            <person name="Shenoy N."/>
            <person name="Sisk P."/>
            <person name="Stolte C."/>
            <person name="Sykes S.N."/>
            <person name="Thomson T."/>
            <person name="Walk T."/>
            <person name="White J."/>
            <person name="Yandava C."/>
            <person name="Straight P."/>
            <person name="Clardy J."/>
            <person name="Hung D."/>
            <person name="Kolter R."/>
            <person name="Mekalanos J."/>
            <person name="Walker S."/>
            <person name="Walsh C.T."/>
            <person name="Wieland-Brown L.C."/>
            <person name="Haas B."/>
            <person name="Nusbaum C."/>
            <person name="Birren B."/>
        </authorList>
    </citation>
    <scope>NUCLEOTIDE SEQUENCE [LARGE SCALE GENOMIC DNA]</scope>
    <source>
        <strain evidence="4">DSM 40736 / JCM 4977 / BCRC 1201 / Tue 494</strain>
    </source>
</reference>
<dbReference type="eggNOG" id="ENOG5031GW5">
    <property type="taxonomic scope" value="Bacteria"/>
</dbReference>
<sequence>MPTTGQETDPGGRSSERSGGQATLEGSDQSGVRNQNFSSAFQPGVTLSLADRHINALMRQIATQDMIELVHPLSEWQTFGALAYIAECYGFRYVDVRLVGKYKIAHICLVRDTSPQAQQRAAANAAAFPDPGPGRPVPGMYLGSLTPVAQAQADVDLITTCIRYDAAGAAANRKQLLTMAWAGPVLFLLLAVLTGKYAVLLPLAVLTPVFLLGALRVNTTRRAKLAERLLAAGCTPVRDEAGRERFVRPVPHAV</sequence>
<evidence type="ECO:0000256" key="1">
    <source>
        <dbReference type="SAM" id="MobiDB-lite"/>
    </source>
</evidence>
<keyword evidence="2" id="KW-0472">Membrane</keyword>
<dbReference type="EMBL" id="GG657757">
    <property type="protein sequence ID" value="EFL37090.1"/>
    <property type="molecule type" value="Genomic_DNA"/>
</dbReference>
<proteinExistence type="predicted"/>
<evidence type="ECO:0000313" key="3">
    <source>
        <dbReference type="EMBL" id="EFL37090.1"/>
    </source>
</evidence>
<protein>
    <submittedName>
        <fullName evidence="3">Predicted protein</fullName>
    </submittedName>
</protein>
<evidence type="ECO:0000256" key="2">
    <source>
        <dbReference type="SAM" id="Phobius"/>
    </source>
</evidence>
<feature type="transmembrane region" description="Helical" evidence="2">
    <location>
        <begin position="176"/>
        <end position="193"/>
    </location>
</feature>
<dbReference type="Proteomes" id="UP000004184">
    <property type="component" value="Unassembled WGS sequence"/>
</dbReference>